<keyword evidence="1" id="KW-0560">Oxidoreductase</keyword>
<reference evidence="1" key="1">
    <citation type="submission" date="2020-04" db="EMBL/GenBank/DDBJ databases">
        <authorList>
            <person name="Alioto T."/>
            <person name="Alioto T."/>
            <person name="Gomez Garrido J."/>
        </authorList>
    </citation>
    <scope>NUCLEOTIDE SEQUENCE</scope>
    <source>
        <strain evidence="1">A484AB</strain>
    </source>
</reference>
<evidence type="ECO:0000313" key="1">
    <source>
        <dbReference type="EMBL" id="CAB4036795.1"/>
    </source>
</evidence>
<protein>
    <submittedName>
        <fullName evidence="1">Cytochrome P450 monooxygenase tcpC-like isoform X2</fullName>
    </submittedName>
</protein>
<dbReference type="InterPro" id="IPR036396">
    <property type="entry name" value="Cyt_P450_sf"/>
</dbReference>
<gene>
    <name evidence="1" type="ORF">PACLA_8A014476</name>
</gene>
<feature type="non-terminal residue" evidence="1">
    <location>
        <position position="194"/>
    </location>
</feature>
<dbReference type="SUPFAM" id="SSF48264">
    <property type="entry name" value="Cytochrome P450"/>
    <property type="match status" value="1"/>
</dbReference>
<dbReference type="EMBL" id="CACRXK020022421">
    <property type="protein sequence ID" value="CAB4036795.1"/>
    <property type="molecule type" value="Genomic_DNA"/>
</dbReference>
<dbReference type="Proteomes" id="UP001152795">
    <property type="component" value="Unassembled WGS sequence"/>
</dbReference>
<name>A0A6S7JVD7_PARCT</name>
<dbReference type="Gene3D" id="1.10.630.10">
    <property type="entry name" value="Cytochrome P450"/>
    <property type="match status" value="1"/>
</dbReference>
<dbReference type="GO" id="GO:0016705">
    <property type="term" value="F:oxidoreductase activity, acting on paired donors, with incorporation or reduction of molecular oxygen"/>
    <property type="evidence" value="ECO:0007669"/>
    <property type="project" value="InterPro"/>
</dbReference>
<keyword evidence="1" id="KW-0503">Monooxygenase</keyword>
<dbReference type="GO" id="GO:0004497">
    <property type="term" value="F:monooxygenase activity"/>
    <property type="evidence" value="ECO:0007669"/>
    <property type="project" value="UniProtKB-KW"/>
</dbReference>
<keyword evidence="2" id="KW-1185">Reference proteome</keyword>
<organism evidence="1 2">
    <name type="scientific">Paramuricea clavata</name>
    <name type="common">Red gorgonian</name>
    <name type="synonym">Violescent sea-whip</name>
    <dbReference type="NCBI Taxonomy" id="317549"/>
    <lineage>
        <taxon>Eukaryota</taxon>
        <taxon>Metazoa</taxon>
        <taxon>Cnidaria</taxon>
        <taxon>Anthozoa</taxon>
        <taxon>Octocorallia</taxon>
        <taxon>Malacalcyonacea</taxon>
        <taxon>Plexauridae</taxon>
        <taxon>Paramuricea</taxon>
    </lineage>
</organism>
<proteinExistence type="predicted"/>
<dbReference type="AlphaFoldDB" id="A0A6S7JVD7"/>
<sequence>MFYIDHNSHERERNMTCLGSVFEDILGRSMVTSHGRDEIRRCRGPFEKYFSTQAVSDSLKVMEQECVSFVETLTVGKAVDLNERTLGNLTLRILVHKIYGKDVLEKYFGRILDIFDMLQDTLEMDNLGVTRLPFYTYLPTKKKWKARSFNTALYGFNRFLFKEYEEGRLRSREGCFFSIVESIKTHQIELDEEE</sequence>
<dbReference type="GO" id="GO:0005506">
    <property type="term" value="F:iron ion binding"/>
    <property type="evidence" value="ECO:0007669"/>
    <property type="project" value="InterPro"/>
</dbReference>
<evidence type="ECO:0000313" key="2">
    <source>
        <dbReference type="Proteomes" id="UP001152795"/>
    </source>
</evidence>
<accession>A0A6S7JVD7</accession>
<dbReference type="OrthoDB" id="2789670at2759"/>
<comment type="caution">
    <text evidence="1">The sequence shown here is derived from an EMBL/GenBank/DDBJ whole genome shotgun (WGS) entry which is preliminary data.</text>
</comment>
<dbReference type="GO" id="GO:0020037">
    <property type="term" value="F:heme binding"/>
    <property type="evidence" value="ECO:0007669"/>
    <property type="project" value="InterPro"/>
</dbReference>